<dbReference type="STRING" id="653930.SAMN05216589_1877"/>
<proteinExistence type="inferred from homology"/>
<dbReference type="PANTHER" id="PTHR30545:SF2">
    <property type="entry name" value="SUGAR FERMENTATION STIMULATION PROTEIN A"/>
    <property type="match status" value="1"/>
</dbReference>
<dbReference type="EMBL" id="FOUA01000003">
    <property type="protein sequence ID" value="SFM00355.1"/>
    <property type="molecule type" value="Genomic_DNA"/>
</dbReference>
<dbReference type="EMBL" id="FOGN01000003">
    <property type="protein sequence ID" value="SER98073.1"/>
    <property type="molecule type" value="Genomic_DNA"/>
</dbReference>
<dbReference type="CDD" id="cd22359">
    <property type="entry name" value="SfsA-like_bacterial"/>
    <property type="match status" value="1"/>
</dbReference>
<dbReference type="Pfam" id="PF03749">
    <property type="entry name" value="SfsA"/>
    <property type="match status" value="1"/>
</dbReference>
<feature type="domain" description="Sugar fermentation stimulation protein C-terminal" evidence="2">
    <location>
        <begin position="86"/>
        <end position="219"/>
    </location>
</feature>
<dbReference type="InterPro" id="IPR041465">
    <property type="entry name" value="SfsA_N"/>
</dbReference>
<gene>
    <name evidence="1" type="primary">sfsA</name>
    <name evidence="5" type="ORF">SAMN04487855_1875</name>
    <name evidence="4" type="ORF">SAMN05216589_1877</name>
</gene>
<dbReference type="GO" id="GO:0003677">
    <property type="term" value="F:DNA binding"/>
    <property type="evidence" value="ECO:0007669"/>
    <property type="project" value="InterPro"/>
</dbReference>
<accession>A0A1H9TN70</accession>
<feature type="domain" description="SfsA N-terminal OB" evidence="3">
    <location>
        <begin position="15"/>
        <end position="82"/>
    </location>
</feature>
<evidence type="ECO:0000313" key="7">
    <source>
        <dbReference type="Proteomes" id="UP000186904"/>
    </source>
</evidence>
<dbReference type="OrthoDB" id="9802365at2"/>
<dbReference type="InterPro" id="IPR040452">
    <property type="entry name" value="SfsA_C"/>
</dbReference>
<dbReference type="InterPro" id="IPR005224">
    <property type="entry name" value="SfsA"/>
</dbReference>
<dbReference type="HAMAP" id="MF_00095">
    <property type="entry name" value="SfsA"/>
    <property type="match status" value="1"/>
</dbReference>
<dbReference type="Proteomes" id="UP000186904">
    <property type="component" value="Unassembled WGS sequence"/>
</dbReference>
<protein>
    <recommendedName>
        <fullName evidence="1">Sugar fermentation stimulation protein homolog</fullName>
    </recommendedName>
</protein>
<reference evidence="6 7" key="1">
    <citation type="submission" date="2016-10" db="EMBL/GenBank/DDBJ databases">
        <authorList>
            <person name="de Groot N.N."/>
        </authorList>
    </citation>
    <scope>NUCLEOTIDE SEQUENCE [LARGE SCALE GENOMIC DNA]</scope>
    <source>
        <strain evidence="5 6">CGMCC 1.9095</strain>
        <strain evidence="4 7">DSM 22558</strain>
    </source>
</reference>
<evidence type="ECO:0000259" key="3">
    <source>
        <dbReference type="Pfam" id="PF17746"/>
    </source>
</evidence>
<dbReference type="Proteomes" id="UP000186599">
    <property type="component" value="Unassembled WGS sequence"/>
</dbReference>
<evidence type="ECO:0000313" key="4">
    <source>
        <dbReference type="EMBL" id="SER98073.1"/>
    </source>
</evidence>
<dbReference type="Gene3D" id="3.40.1350.60">
    <property type="match status" value="1"/>
</dbReference>
<evidence type="ECO:0000313" key="6">
    <source>
        <dbReference type="Proteomes" id="UP000186599"/>
    </source>
</evidence>
<evidence type="ECO:0000256" key="1">
    <source>
        <dbReference type="HAMAP-Rule" id="MF_00095"/>
    </source>
</evidence>
<dbReference type="PANTHER" id="PTHR30545">
    <property type="entry name" value="SUGAR FERMENTATION STIMULATION PROTEIN A"/>
    <property type="match status" value="1"/>
</dbReference>
<organism evidence="4 7">
    <name type="scientific">Halopseudomonas bauzanensis</name>
    <dbReference type="NCBI Taxonomy" id="653930"/>
    <lineage>
        <taxon>Bacteria</taxon>
        <taxon>Pseudomonadati</taxon>
        <taxon>Pseudomonadota</taxon>
        <taxon>Gammaproteobacteria</taxon>
        <taxon>Pseudomonadales</taxon>
        <taxon>Pseudomonadaceae</taxon>
        <taxon>Halopseudomonas</taxon>
    </lineage>
</organism>
<comment type="similarity">
    <text evidence="1">Belongs to the SfsA family.</text>
</comment>
<sequence length="244" mass="25877">MLIPYEPALVAGTLVQRYKRFLADIRLADGRELTLHCPNTGSMKNCGEPGSRVWVKLEQRPGRKLPGTWELVETLPGELACIHSARANSVIAAALTAGLIAPLTDYPVARREVTLTPGGSRFDFLLEGATGSCVLEVKSVTLALGGGVGAFPDAVSLRGQKHLRELTQLAQAGQRACLLFCVMHSGIACVRPADHIDPVYGQLLREAVAAGVQVLAWSIIPTPLGLEVAGQLPVLLQGEGSSQT</sequence>
<name>A0A1H9TN70_9GAMM</name>
<dbReference type="Pfam" id="PF17746">
    <property type="entry name" value="SfsA_N"/>
    <property type="match status" value="1"/>
</dbReference>
<keyword evidence="6" id="KW-1185">Reference proteome</keyword>
<dbReference type="Gene3D" id="2.40.50.580">
    <property type="match status" value="1"/>
</dbReference>
<dbReference type="NCBIfam" id="TIGR00230">
    <property type="entry name" value="sfsA"/>
    <property type="match status" value="1"/>
</dbReference>
<evidence type="ECO:0000313" key="5">
    <source>
        <dbReference type="EMBL" id="SFM00355.1"/>
    </source>
</evidence>
<dbReference type="AlphaFoldDB" id="A0A1H9TN70"/>
<evidence type="ECO:0000259" key="2">
    <source>
        <dbReference type="Pfam" id="PF03749"/>
    </source>
</evidence>